<comment type="catalytic activity">
    <reaction evidence="6 8">
        <text>meso-2,6-diaminopimelate + H(+) = L-lysine + CO2</text>
        <dbReference type="Rhea" id="RHEA:15101"/>
        <dbReference type="ChEBI" id="CHEBI:15378"/>
        <dbReference type="ChEBI" id="CHEBI:16526"/>
        <dbReference type="ChEBI" id="CHEBI:32551"/>
        <dbReference type="ChEBI" id="CHEBI:57791"/>
        <dbReference type="EC" id="4.1.1.20"/>
    </reaction>
</comment>
<evidence type="ECO:0000256" key="4">
    <source>
        <dbReference type="ARBA" id="ARBA00023154"/>
    </source>
</evidence>
<evidence type="ECO:0000256" key="7">
    <source>
        <dbReference type="NCBIfam" id="TIGR01048"/>
    </source>
</evidence>
<dbReference type="InterPro" id="IPR029066">
    <property type="entry name" value="PLP-binding_barrel"/>
</dbReference>
<reference evidence="10 11" key="1">
    <citation type="submission" date="2021-06" db="EMBL/GenBank/DDBJ databases">
        <title>Actinoplanes lichenicola sp. nov., and Actinoplanes ovalisporus sp. nov., isolated from lichen in Thailand.</title>
        <authorList>
            <person name="Saeng-In P."/>
            <person name="Kanchanasin P."/>
            <person name="Yuki M."/>
            <person name="Kudo T."/>
            <person name="Ohkuma M."/>
            <person name="Phongsopitanun W."/>
            <person name="Tanasupawat S."/>
        </authorList>
    </citation>
    <scope>NUCLEOTIDE SEQUENCE [LARGE SCALE GENOMIC DNA]</scope>
    <source>
        <strain evidence="10 11">NBRC 110975</strain>
    </source>
</reference>
<keyword evidence="4 6" id="KW-0457">Lysine biosynthesis</keyword>
<keyword evidence="11" id="KW-1185">Reference proteome</keyword>
<comment type="pathway">
    <text evidence="6 8">Amino-acid biosynthesis; L-lysine biosynthesis via DAP pathway; L-lysine from DL-2,6-diaminopimelate: step 1/1.</text>
</comment>
<feature type="binding site" evidence="6">
    <location>
        <position position="390"/>
    </location>
    <ligand>
        <name>substrate</name>
    </ligand>
</feature>
<evidence type="ECO:0000256" key="2">
    <source>
        <dbReference type="ARBA" id="ARBA00022793"/>
    </source>
</evidence>
<keyword evidence="3 6" id="KW-0663">Pyridoxal phosphate</keyword>
<dbReference type="HAMAP" id="MF_02120">
    <property type="entry name" value="LysA"/>
    <property type="match status" value="1"/>
</dbReference>
<feature type="binding site" evidence="6">
    <location>
        <position position="358"/>
    </location>
    <ligand>
        <name>substrate</name>
    </ligand>
</feature>
<feature type="modified residue" description="N6-(pyridoxal phosphate)lysine" evidence="6">
    <location>
        <position position="94"/>
    </location>
</feature>
<comment type="similarity">
    <text evidence="6">Belongs to the Orn/Lys/Arg decarboxylase class-II family. LysA subfamily.</text>
</comment>
<feature type="binding site" evidence="6">
    <location>
        <position position="419"/>
    </location>
    <ligand>
        <name>pyridoxal 5'-phosphate</name>
        <dbReference type="ChEBI" id="CHEBI:597326"/>
    </ligand>
</feature>
<dbReference type="InterPro" id="IPR000183">
    <property type="entry name" value="Orn/DAP/Arg_de-COase"/>
</dbReference>
<feature type="binding site" evidence="6">
    <location>
        <position position="321"/>
    </location>
    <ligand>
        <name>substrate</name>
    </ligand>
</feature>
<evidence type="ECO:0000256" key="6">
    <source>
        <dbReference type="HAMAP-Rule" id="MF_02120"/>
    </source>
</evidence>
<dbReference type="PROSITE" id="PS00879">
    <property type="entry name" value="ODR_DC_2_2"/>
    <property type="match status" value="1"/>
</dbReference>
<dbReference type="CDD" id="cd06828">
    <property type="entry name" value="PLPDE_III_DapDC"/>
    <property type="match status" value="1"/>
</dbReference>
<keyword evidence="2 6" id="KW-0210">Decarboxylase</keyword>
<dbReference type="PRINTS" id="PR01179">
    <property type="entry name" value="ODADCRBXLASE"/>
</dbReference>
<protein>
    <recommendedName>
        <fullName evidence="6 7">Diaminopimelate decarboxylase</fullName>
        <shortName evidence="6">DAP decarboxylase</shortName>
        <shortName evidence="6">DAPDC</shortName>
        <ecNumber evidence="6 7">4.1.1.20</ecNumber>
    </recommendedName>
</protein>
<dbReference type="Gene3D" id="2.40.37.10">
    <property type="entry name" value="Lyase, Ornithine Decarboxylase, Chain A, domain 1"/>
    <property type="match status" value="1"/>
</dbReference>
<comment type="function">
    <text evidence="6">Specifically catalyzes the decarboxylation of meso-diaminopimelate (meso-DAP) to L-lysine.</text>
</comment>
<evidence type="ECO:0000259" key="9">
    <source>
        <dbReference type="Pfam" id="PF02784"/>
    </source>
</evidence>
<evidence type="ECO:0000256" key="8">
    <source>
        <dbReference type="RuleBase" id="RU003738"/>
    </source>
</evidence>
<accession>A0ABS5YEV4</accession>
<dbReference type="NCBIfam" id="TIGR01048">
    <property type="entry name" value="lysA"/>
    <property type="match status" value="1"/>
</dbReference>
<dbReference type="Pfam" id="PF02784">
    <property type="entry name" value="Orn_Arg_deC_N"/>
    <property type="match status" value="1"/>
</dbReference>
<keyword evidence="5 6" id="KW-0456">Lyase</keyword>
<dbReference type="Proteomes" id="UP001519654">
    <property type="component" value="Unassembled WGS sequence"/>
</dbReference>
<dbReference type="InterPro" id="IPR002986">
    <property type="entry name" value="DAP_deCOOHase_LysA"/>
</dbReference>
<gene>
    <name evidence="6 10" type="primary">lysA</name>
    <name evidence="10" type="ORF">KOI35_00320</name>
</gene>
<feature type="binding site" evidence="6">
    <location>
        <position position="276"/>
    </location>
    <ligand>
        <name>pyridoxal 5'-phosphate</name>
        <dbReference type="ChEBI" id="CHEBI:597326"/>
    </ligand>
</feature>
<feature type="binding site" evidence="6">
    <location>
        <position position="362"/>
    </location>
    <ligand>
        <name>substrate</name>
    </ligand>
</feature>
<dbReference type="PANTHER" id="PTHR43727">
    <property type="entry name" value="DIAMINOPIMELATE DECARBOXYLASE"/>
    <property type="match status" value="1"/>
</dbReference>
<feature type="domain" description="Orn/DAP/Arg decarboxylase 2 N-terminal" evidence="9">
    <location>
        <begin position="71"/>
        <end position="325"/>
    </location>
</feature>
<dbReference type="RefSeq" id="WP_215783948.1">
    <property type="nucleotide sequence ID" value="NZ_JAHKKG010000001.1"/>
</dbReference>
<dbReference type="InterPro" id="IPR009006">
    <property type="entry name" value="Ala_racemase/Decarboxylase_C"/>
</dbReference>
<dbReference type="SUPFAM" id="SSF51419">
    <property type="entry name" value="PLP-binding barrel"/>
    <property type="match status" value="1"/>
</dbReference>
<evidence type="ECO:0000256" key="3">
    <source>
        <dbReference type="ARBA" id="ARBA00022898"/>
    </source>
</evidence>
<evidence type="ECO:0000256" key="5">
    <source>
        <dbReference type="ARBA" id="ARBA00023239"/>
    </source>
</evidence>
<dbReference type="EC" id="4.1.1.20" evidence="6 7"/>
<comment type="subunit">
    <text evidence="6">Homodimer.</text>
</comment>
<dbReference type="EMBL" id="JAHKKG010000001">
    <property type="protein sequence ID" value="MBU2661940.1"/>
    <property type="molecule type" value="Genomic_DNA"/>
</dbReference>
<evidence type="ECO:0000313" key="10">
    <source>
        <dbReference type="EMBL" id="MBU2661940.1"/>
    </source>
</evidence>
<feature type="binding site" evidence="6">
    <location>
        <begin position="318"/>
        <end position="321"/>
    </location>
    <ligand>
        <name>pyridoxal 5'-phosphate</name>
        <dbReference type="ChEBI" id="CHEBI:597326"/>
    </ligand>
</feature>
<sequence length="461" mass="49236">MRAHEAGALHGDLGQRGPAWLRTPDDVNALVPQLWPRTVNRAAAGHLEIGGVSVLDLAAEHGTPAYLLDEDDLRARCRDFASAFAGCDVYYAGKSFLCKAVVRVIDEEGLYLDVCSGGELAVALAAGFPGERMGFHGNNKSLSELRRALEAGVGRIIVDSFDEIDRLTELAKKYNKSPNVLVRVTVGVEAHTHEFIATAHEDQKFGFSLAGGAAFQAAVKILDEGVLNLQGLHSHIGSQIFDTSGFEVAARRVLELQAQIRDARGVELADLDLGGGFGIAYTTQDDPSTPGDLAKRLNKIVESECDLANLRKPRLSIEPGRAIVGPAVLTLYEVGTVKDVDGIRTYVSVDGGMSDNIRTALYDASYSATVAGRASDAEPLLARVVGKHCESGDIVVKDEFLPADVQPGDLLAVPGTGAYCRSMASNYNHVPRPPVVAVRDGASRVIVRRETEDDLLALDVG</sequence>
<dbReference type="GO" id="GO:0008836">
    <property type="term" value="F:diaminopimelate decarboxylase activity"/>
    <property type="evidence" value="ECO:0007669"/>
    <property type="project" value="UniProtKB-EC"/>
</dbReference>
<evidence type="ECO:0000256" key="1">
    <source>
        <dbReference type="ARBA" id="ARBA00001933"/>
    </source>
</evidence>
<comment type="caution">
    <text evidence="10">The sequence shown here is derived from an EMBL/GenBank/DDBJ whole genome shotgun (WGS) entry which is preliminary data.</text>
</comment>
<feature type="binding site" evidence="6">
    <location>
        <position position="419"/>
    </location>
    <ligand>
        <name>substrate</name>
    </ligand>
</feature>
<dbReference type="PANTHER" id="PTHR43727:SF2">
    <property type="entry name" value="GROUP IV DECARBOXYLASE"/>
    <property type="match status" value="1"/>
</dbReference>
<dbReference type="Gene3D" id="3.20.20.10">
    <property type="entry name" value="Alanine racemase"/>
    <property type="match status" value="1"/>
</dbReference>
<dbReference type="InterPro" id="IPR022653">
    <property type="entry name" value="De-COase2_pyr-phos_BS"/>
</dbReference>
<dbReference type="PRINTS" id="PR01181">
    <property type="entry name" value="DAPDCRBXLASE"/>
</dbReference>
<dbReference type="InterPro" id="IPR022657">
    <property type="entry name" value="De-COase2_CS"/>
</dbReference>
<comment type="cofactor">
    <cofactor evidence="1 6 8">
        <name>pyridoxal 5'-phosphate</name>
        <dbReference type="ChEBI" id="CHEBI:597326"/>
    </cofactor>
</comment>
<evidence type="ECO:0000313" key="11">
    <source>
        <dbReference type="Proteomes" id="UP001519654"/>
    </source>
</evidence>
<dbReference type="PROSITE" id="PS00878">
    <property type="entry name" value="ODR_DC_2_1"/>
    <property type="match status" value="1"/>
</dbReference>
<keyword evidence="6" id="KW-0028">Amino-acid biosynthesis</keyword>
<organism evidence="10 11">
    <name type="scientific">Paractinoplanes bogorensis</name>
    <dbReference type="NCBI Taxonomy" id="1610840"/>
    <lineage>
        <taxon>Bacteria</taxon>
        <taxon>Bacillati</taxon>
        <taxon>Actinomycetota</taxon>
        <taxon>Actinomycetes</taxon>
        <taxon>Micromonosporales</taxon>
        <taxon>Micromonosporaceae</taxon>
        <taxon>Paractinoplanes</taxon>
    </lineage>
</organism>
<dbReference type="SUPFAM" id="SSF50621">
    <property type="entry name" value="Alanine racemase C-terminal domain-like"/>
    <property type="match status" value="1"/>
</dbReference>
<dbReference type="InterPro" id="IPR022644">
    <property type="entry name" value="De-COase2_N"/>
</dbReference>
<proteinExistence type="inferred from homology"/>
<name>A0ABS5YEV4_9ACTN</name>